<dbReference type="AlphaFoldDB" id="A0A2D4NJB2"/>
<evidence type="ECO:0000256" key="11">
    <source>
        <dbReference type="SAM" id="SignalP"/>
    </source>
</evidence>
<dbReference type="InterPro" id="IPR016187">
    <property type="entry name" value="CTDL_fold"/>
</dbReference>
<evidence type="ECO:0000256" key="10">
    <source>
        <dbReference type="SAM" id="MobiDB-lite"/>
    </source>
</evidence>
<dbReference type="EMBL" id="IACM01172446">
    <property type="protein sequence ID" value="LAB45053.1"/>
    <property type="molecule type" value="Transcribed_RNA"/>
</dbReference>
<feature type="compositionally biased region" description="Basic and acidic residues" evidence="10">
    <location>
        <begin position="51"/>
        <end position="63"/>
    </location>
</feature>
<evidence type="ECO:0000313" key="13">
    <source>
        <dbReference type="EMBL" id="LAB45053.1"/>
    </source>
</evidence>
<keyword evidence="9" id="KW-0175">Coiled coil</keyword>
<evidence type="ECO:0000256" key="2">
    <source>
        <dbReference type="ARBA" id="ARBA00006250"/>
    </source>
</evidence>
<evidence type="ECO:0000256" key="8">
    <source>
        <dbReference type="ARBA" id="ARBA00023157"/>
    </source>
</evidence>
<dbReference type="Gene3D" id="1.20.5.320">
    <property type="entry name" value="6-Phosphogluconate Dehydrogenase, domain 3"/>
    <property type="match status" value="1"/>
</dbReference>
<comment type="subcellular location">
    <subcellularLocation>
        <location evidence="1">Secreted</location>
    </subcellularLocation>
</comment>
<feature type="coiled-coil region" evidence="9">
    <location>
        <begin position="102"/>
        <end position="129"/>
    </location>
</feature>
<evidence type="ECO:0000256" key="7">
    <source>
        <dbReference type="ARBA" id="ARBA00023119"/>
    </source>
</evidence>
<feature type="chain" id="PRO_5013817357" description="C-type lectin domain-containing protein" evidence="11">
    <location>
        <begin position="23"/>
        <end position="252"/>
    </location>
</feature>
<dbReference type="InterPro" id="IPR016186">
    <property type="entry name" value="C-type_lectin-like/link_sf"/>
</dbReference>
<evidence type="ECO:0000256" key="4">
    <source>
        <dbReference type="ARBA" id="ARBA00022729"/>
    </source>
</evidence>
<keyword evidence="6" id="KW-0106">Calcium</keyword>
<dbReference type="PANTHER" id="PTHR24024:SF42">
    <property type="entry name" value="MANNOSE-BINDING PROTEIN"/>
    <property type="match status" value="1"/>
</dbReference>
<dbReference type="SMART" id="SM00034">
    <property type="entry name" value="CLECT"/>
    <property type="match status" value="1"/>
</dbReference>
<evidence type="ECO:0000256" key="1">
    <source>
        <dbReference type="ARBA" id="ARBA00004613"/>
    </source>
</evidence>
<accession>A0A2D4NJB2</accession>
<keyword evidence="3" id="KW-0964">Secreted</keyword>
<evidence type="ECO:0000256" key="3">
    <source>
        <dbReference type="ARBA" id="ARBA00022525"/>
    </source>
</evidence>
<dbReference type="GO" id="GO:0005615">
    <property type="term" value="C:extracellular space"/>
    <property type="evidence" value="ECO:0007669"/>
    <property type="project" value="TreeGrafter"/>
</dbReference>
<keyword evidence="8" id="KW-1015">Disulfide bond</keyword>
<reference evidence="13" key="1">
    <citation type="submission" date="2017-07" db="EMBL/GenBank/DDBJ databases">
        <authorList>
            <person name="Mikheyev A."/>
            <person name="Grau M."/>
        </authorList>
    </citation>
    <scope>NUCLEOTIDE SEQUENCE</scope>
    <source>
        <tissue evidence="13">Venom_gland</tissue>
    </source>
</reference>
<dbReference type="PANTHER" id="PTHR24024">
    <property type="entry name" value="PULMONARY SURFACTANT-ASSOCIATED PROTEIN A"/>
    <property type="match status" value="1"/>
</dbReference>
<dbReference type="GO" id="GO:0030246">
    <property type="term" value="F:carbohydrate binding"/>
    <property type="evidence" value="ECO:0007669"/>
    <property type="project" value="UniProtKB-KW"/>
</dbReference>
<dbReference type="GO" id="GO:0005581">
    <property type="term" value="C:collagen trimer"/>
    <property type="evidence" value="ECO:0007669"/>
    <property type="project" value="UniProtKB-KW"/>
</dbReference>
<evidence type="ECO:0000256" key="9">
    <source>
        <dbReference type="SAM" id="Coils"/>
    </source>
</evidence>
<feature type="domain" description="C-type lectin" evidence="12">
    <location>
        <begin position="138"/>
        <end position="251"/>
    </location>
</feature>
<sequence>MFVLQPFHTLLLLFLGASLVLAAAPETRSLDTNSCTVLACGNPGLPGLPGRDGRDGAKGEKGDTGLQVKGQQGFPGKAGPAGPKGNPGAPGQKGQKGEMSAVDTIQRQVAALEKMVQTLQAEVSKSRKIFTMQGVTTVGGKTFVSTGQSDNFANGKALCSNAGGALAVAMNVAENTALAAMAKRNGKQIYLGISDLQTEGKFVYLNGQALSYTNWKRSEPNNLNNEDCVVLLADTLWNDIGCDHQTLIICEL</sequence>
<evidence type="ECO:0000256" key="5">
    <source>
        <dbReference type="ARBA" id="ARBA00022734"/>
    </source>
</evidence>
<keyword evidence="7" id="KW-0176">Collagen</keyword>
<dbReference type="PROSITE" id="PS50041">
    <property type="entry name" value="C_TYPE_LECTIN_2"/>
    <property type="match status" value="1"/>
</dbReference>
<dbReference type="Pfam" id="PF00059">
    <property type="entry name" value="Lectin_C"/>
    <property type="match status" value="1"/>
</dbReference>
<keyword evidence="5" id="KW-0430">Lectin</keyword>
<dbReference type="Pfam" id="PF01391">
    <property type="entry name" value="Collagen"/>
    <property type="match status" value="1"/>
</dbReference>
<keyword evidence="4 11" id="KW-0732">Signal</keyword>
<dbReference type="SUPFAM" id="SSF56436">
    <property type="entry name" value="C-type lectin-like"/>
    <property type="match status" value="1"/>
</dbReference>
<feature type="signal peptide" evidence="11">
    <location>
        <begin position="1"/>
        <end position="22"/>
    </location>
</feature>
<dbReference type="Gene3D" id="3.10.100.10">
    <property type="entry name" value="Mannose-Binding Protein A, subunit A"/>
    <property type="match status" value="1"/>
</dbReference>
<evidence type="ECO:0000259" key="12">
    <source>
        <dbReference type="PROSITE" id="PS50041"/>
    </source>
</evidence>
<comment type="similarity">
    <text evidence="2">Belongs to the true venom lectin family.</text>
</comment>
<dbReference type="GO" id="GO:0005771">
    <property type="term" value="C:multivesicular body"/>
    <property type="evidence" value="ECO:0007669"/>
    <property type="project" value="TreeGrafter"/>
</dbReference>
<feature type="compositionally biased region" description="Low complexity" evidence="10">
    <location>
        <begin position="69"/>
        <end position="93"/>
    </location>
</feature>
<dbReference type="PROSITE" id="PS00615">
    <property type="entry name" value="C_TYPE_LECTIN_1"/>
    <property type="match status" value="1"/>
</dbReference>
<dbReference type="InterPro" id="IPR001304">
    <property type="entry name" value="C-type_lectin-like"/>
</dbReference>
<proteinExistence type="inferred from homology"/>
<dbReference type="InterPro" id="IPR008160">
    <property type="entry name" value="Collagen"/>
</dbReference>
<organism evidence="13">
    <name type="scientific">Micrurus spixii</name>
    <name type="common">Amazon coral snake</name>
    <dbReference type="NCBI Taxonomy" id="129469"/>
    <lineage>
        <taxon>Eukaryota</taxon>
        <taxon>Metazoa</taxon>
        <taxon>Chordata</taxon>
        <taxon>Craniata</taxon>
        <taxon>Vertebrata</taxon>
        <taxon>Euteleostomi</taxon>
        <taxon>Lepidosauria</taxon>
        <taxon>Squamata</taxon>
        <taxon>Bifurcata</taxon>
        <taxon>Unidentata</taxon>
        <taxon>Episquamata</taxon>
        <taxon>Toxicofera</taxon>
        <taxon>Serpentes</taxon>
        <taxon>Colubroidea</taxon>
        <taxon>Elapidae</taxon>
        <taxon>Elapinae</taxon>
        <taxon>Micrurus</taxon>
    </lineage>
</organism>
<feature type="region of interest" description="Disordered" evidence="10">
    <location>
        <begin position="41"/>
        <end position="99"/>
    </location>
</feature>
<name>A0A2D4NJB2_9SAUR</name>
<dbReference type="InterPro" id="IPR018378">
    <property type="entry name" value="C-type_lectin_CS"/>
</dbReference>
<evidence type="ECO:0000256" key="6">
    <source>
        <dbReference type="ARBA" id="ARBA00022837"/>
    </source>
</evidence>
<dbReference type="InterPro" id="IPR051077">
    <property type="entry name" value="Ca-dependent_lectin"/>
</dbReference>
<protein>
    <recommendedName>
        <fullName evidence="12">C-type lectin domain-containing protein</fullName>
    </recommendedName>
</protein>
<reference evidence="13" key="2">
    <citation type="submission" date="2017-11" db="EMBL/GenBank/DDBJ databases">
        <title>Coralsnake Venomics: Analyses of Venom Gland Transcriptomes and Proteomes of Six Brazilian Taxa.</title>
        <authorList>
            <person name="Aird S.D."/>
            <person name="Jorge da Silva N."/>
            <person name="Qiu L."/>
            <person name="Villar-Briones A."/>
            <person name="Aparecida-Saddi V."/>
            <person name="Campos-Telles M.P."/>
            <person name="Grau M."/>
            <person name="Mikheyev A.S."/>
        </authorList>
    </citation>
    <scope>NUCLEOTIDE SEQUENCE</scope>
    <source>
        <tissue evidence="13">Venom_gland</tissue>
    </source>
</reference>